<keyword evidence="7" id="KW-1185">Reference proteome</keyword>
<evidence type="ECO:0000256" key="1">
    <source>
        <dbReference type="ARBA" id="ARBA00022723"/>
    </source>
</evidence>
<dbReference type="InterPro" id="IPR052604">
    <property type="entry name" value="Mito_Tim_assembly_helper"/>
</dbReference>
<dbReference type="GO" id="GO:0008270">
    <property type="term" value="F:zinc ion binding"/>
    <property type="evidence" value="ECO:0007669"/>
    <property type="project" value="UniProtKB-KW"/>
</dbReference>
<keyword evidence="3" id="KW-0862">Zinc</keyword>
<dbReference type="Proteomes" id="UP000011607">
    <property type="component" value="Unassembled WGS sequence"/>
</dbReference>
<dbReference type="PATRIC" id="fig|1227454.3.peg.1202"/>
<accession>M0M7Y1</accession>
<dbReference type="PANTHER" id="PTHR28082:SF1">
    <property type="entry name" value="HELPER OF TIM PROTEIN 13"/>
    <property type="match status" value="1"/>
</dbReference>
<dbReference type="Pfam" id="PF05495">
    <property type="entry name" value="zf-CHY"/>
    <property type="match status" value="1"/>
</dbReference>
<comment type="caution">
    <text evidence="6">The sequence shown here is derived from an EMBL/GenBank/DDBJ whole genome shotgun (WGS) entry which is preliminary data.</text>
</comment>
<dbReference type="AlphaFoldDB" id="M0M7Y1"/>
<feature type="compositionally biased region" description="Basic and acidic residues" evidence="4">
    <location>
        <begin position="9"/>
        <end position="31"/>
    </location>
</feature>
<feature type="domain" description="CHY-type" evidence="5">
    <location>
        <begin position="40"/>
        <end position="121"/>
    </location>
</feature>
<evidence type="ECO:0000256" key="3">
    <source>
        <dbReference type="ARBA" id="ARBA00022833"/>
    </source>
</evidence>
<dbReference type="InterPro" id="IPR037274">
    <property type="entry name" value="Znf_CHY_sf"/>
</dbReference>
<dbReference type="STRING" id="1227454.C446_05980"/>
<keyword evidence="1" id="KW-0479">Metal-binding</keyword>
<dbReference type="EMBL" id="AOMA01000063">
    <property type="protein sequence ID" value="EMA41841.1"/>
    <property type="molecule type" value="Genomic_DNA"/>
</dbReference>
<dbReference type="PROSITE" id="PS51266">
    <property type="entry name" value="ZF_CHY"/>
    <property type="match status" value="1"/>
</dbReference>
<reference evidence="6 7" key="1">
    <citation type="journal article" date="2014" name="PLoS Genet.">
        <title>Phylogenetically driven sequencing of extremely halophilic archaea reveals strategies for static and dynamic osmo-response.</title>
        <authorList>
            <person name="Becker E.A."/>
            <person name="Seitzer P.M."/>
            <person name="Tritt A."/>
            <person name="Larsen D."/>
            <person name="Krusor M."/>
            <person name="Yao A.I."/>
            <person name="Wu D."/>
            <person name="Madern D."/>
            <person name="Eisen J.A."/>
            <person name="Darling A.E."/>
            <person name="Facciotti M.T."/>
        </authorList>
    </citation>
    <scope>NUCLEOTIDE SEQUENCE [LARGE SCALE GENOMIC DNA]</scope>
    <source>
        <strain evidence="6 7">JCM 10879</strain>
    </source>
</reference>
<evidence type="ECO:0000313" key="7">
    <source>
        <dbReference type="Proteomes" id="UP000011607"/>
    </source>
</evidence>
<sequence>MSESDPDADPNRDSDADPNRDSDADPNRDSDADPPVRGVDVDHDTRCTHYRTDRDVVAFKFQCCETYYPCFRCHQDTADHDAVPWPRARFDEPSVLCGVCRTAVTVPEYLEADYCCPSCDAAFNPGCEAHAHLYFETET</sequence>
<protein>
    <submittedName>
        <fullName evidence="6">Zinc finger CHY domain-containing protein</fullName>
    </submittedName>
</protein>
<dbReference type="GO" id="GO:0045041">
    <property type="term" value="P:protein import into mitochondrial intermembrane space"/>
    <property type="evidence" value="ECO:0007669"/>
    <property type="project" value="TreeGrafter"/>
</dbReference>
<dbReference type="PANTHER" id="PTHR28082">
    <property type="entry name" value="ZINC FINGER PROTEIN"/>
    <property type="match status" value="1"/>
</dbReference>
<dbReference type="SUPFAM" id="SSF161219">
    <property type="entry name" value="CHY zinc finger-like"/>
    <property type="match status" value="1"/>
</dbReference>
<evidence type="ECO:0000256" key="2">
    <source>
        <dbReference type="ARBA" id="ARBA00022771"/>
    </source>
</evidence>
<evidence type="ECO:0000259" key="5">
    <source>
        <dbReference type="PROSITE" id="PS51266"/>
    </source>
</evidence>
<gene>
    <name evidence="6" type="ORF">C446_05980</name>
</gene>
<proteinExistence type="predicted"/>
<dbReference type="RefSeq" id="WP_006672152.1">
    <property type="nucleotide sequence ID" value="NZ_AOMA01000063.1"/>
</dbReference>
<evidence type="ECO:0000256" key="4">
    <source>
        <dbReference type="SAM" id="MobiDB-lite"/>
    </source>
</evidence>
<keyword evidence="2" id="KW-0863">Zinc-finger</keyword>
<evidence type="ECO:0000313" key="6">
    <source>
        <dbReference type="EMBL" id="EMA41841.1"/>
    </source>
</evidence>
<name>M0M7Y1_9EURY</name>
<dbReference type="OrthoDB" id="189683at2157"/>
<dbReference type="eggNOG" id="arCOG07598">
    <property type="taxonomic scope" value="Archaea"/>
</dbReference>
<organism evidence="6 7">
    <name type="scientific">Halobiforma nitratireducens JCM 10879</name>
    <dbReference type="NCBI Taxonomy" id="1227454"/>
    <lineage>
        <taxon>Archaea</taxon>
        <taxon>Methanobacteriati</taxon>
        <taxon>Methanobacteriota</taxon>
        <taxon>Stenosarchaea group</taxon>
        <taxon>Halobacteria</taxon>
        <taxon>Halobacteriales</taxon>
        <taxon>Natrialbaceae</taxon>
        <taxon>Halobiforma</taxon>
    </lineage>
</organism>
<dbReference type="InterPro" id="IPR008913">
    <property type="entry name" value="Znf_CHY"/>
</dbReference>
<feature type="region of interest" description="Disordered" evidence="4">
    <location>
        <begin position="1"/>
        <end position="42"/>
    </location>
</feature>